<gene>
    <name evidence="1" type="ORF">GLOINDRAFT_31553</name>
</gene>
<evidence type="ECO:0000313" key="1">
    <source>
        <dbReference type="EMBL" id="ESA08562.1"/>
    </source>
</evidence>
<organism evidence="1">
    <name type="scientific">Rhizophagus irregularis (strain DAOM 181602 / DAOM 197198 / MUCL 43194)</name>
    <name type="common">Arbuscular mycorrhizal fungus</name>
    <name type="synonym">Glomus intraradices</name>
    <dbReference type="NCBI Taxonomy" id="747089"/>
    <lineage>
        <taxon>Eukaryota</taxon>
        <taxon>Fungi</taxon>
        <taxon>Fungi incertae sedis</taxon>
        <taxon>Mucoromycota</taxon>
        <taxon>Glomeromycotina</taxon>
        <taxon>Glomeromycetes</taxon>
        <taxon>Glomerales</taxon>
        <taxon>Glomeraceae</taxon>
        <taxon>Rhizophagus</taxon>
    </lineage>
</organism>
<accession>U9TMB6</accession>
<dbReference type="AlphaFoldDB" id="U9TMB6"/>
<protein>
    <submittedName>
        <fullName evidence="1">Uncharacterized protein</fullName>
    </submittedName>
</protein>
<sequence>MSKYHSDQVKNIKATTYLQHHLQKTDQQQLFSIIGVTLDPERIDFLDEKYEGKDSLKQTLLLY</sequence>
<proteinExistence type="predicted"/>
<dbReference type="HOGENOM" id="CLU_2886924_0_0_1"/>
<dbReference type="EMBL" id="KI289043">
    <property type="protein sequence ID" value="ESA08562.1"/>
    <property type="molecule type" value="Genomic_DNA"/>
</dbReference>
<reference evidence="1" key="1">
    <citation type="submission" date="2013-07" db="EMBL/GenBank/DDBJ databases">
        <title>The genome of an arbuscular mycorrhizal fungus provides insights into the evolution of the oldest plant symbiosis.</title>
        <authorList>
            <consortium name="DOE Joint Genome Institute"/>
            <person name="Tisserant E."/>
            <person name="Malbreil M."/>
            <person name="Kuo A."/>
            <person name="Kohler A."/>
            <person name="Symeonidi A."/>
            <person name="Balestrini R."/>
            <person name="Charron P."/>
            <person name="Duensing N."/>
            <person name="Frei-dit-Frey N."/>
            <person name="Gianinazzi-Pearson V."/>
            <person name="Gilbert B."/>
            <person name="Handa Y."/>
            <person name="Hijri M."/>
            <person name="Kaul R."/>
            <person name="Kawaguchi M."/>
            <person name="Krajinski F."/>
            <person name="Lammers P."/>
            <person name="Lapierre D."/>
            <person name="Masclaux F.G."/>
            <person name="Murat C."/>
            <person name="Morin E."/>
            <person name="Ndikumana S."/>
            <person name="Pagni M."/>
            <person name="Petitpierre D."/>
            <person name="Requena N."/>
            <person name="Rosikiewicz P."/>
            <person name="Riley R."/>
            <person name="Saito K."/>
            <person name="San Clemente H."/>
            <person name="Shapiro H."/>
            <person name="van Tuinen D."/>
            <person name="Becard G."/>
            <person name="Bonfante P."/>
            <person name="Paszkowski U."/>
            <person name="Shachar-Hill Y."/>
            <person name="Young J.P."/>
            <person name="Sanders I.R."/>
            <person name="Henrissat B."/>
            <person name="Rensing S.A."/>
            <person name="Grigoriev I.V."/>
            <person name="Corradi N."/>
            <person name="Roux C."/>
            <person name="Martin F."/>
        </authorList>
    </citation>
    <scope>NUCLEOTIDE SEQUENCE</scope>
    <source>
        <strain evidence="1">DAOM 197198</strain>
    </source>
</reference>
<name>U9TMB6_RHIID</name>